<dbReference type="InterPro" id="IPR003961">
    <property type="entry name" value="FN3_dom"/>
</dbReference>
<dbReference type="InterPro" id="IPR013783">
    <property type="entry name" value="Ig-like_fold"/>
</dbReference>
<evidence type="ECO:0000259" key="2">
    <source>
        <dbReference type="PROSITE" id="PS50853"/>
    </source>
</evidence>
<gene>
    <name evidence="3" type="ORF">PPL_10317</name>
</gene>
<dbReference type="Pfam" id="PF23106">
    <property type="entry name" value="EGF_Teneurin"/>
    <property type="match status" value="1"/>
</dbReference>
<comment type="caution">
    <text evidence="3">The sequence shown here is derived from an EMBL/GenBank/DDBJ whole genome shotgun (WGS) entry which is preliminary data.</text>
</comment>
<dbReference type="InterPro" id="IPR036116">
    <property type="entry name" value="FN3_sf"/>
</dbReference>
<proteinExistence type="predicted"/>
<feature type="transmembrane region" description="Helical" evidence="1">
    <location>
        <begin position="865"/>
        <end position="887"/>
    </location>
</feature>
<dbReference type="Gene3D" id="2.60.40.10">
    <property type="entry name" value="Immunoglobulins"/>
    <property type="match status" value="1"/>
</dbReference>
<evidence type="ECO:0000313" key="3">
    <source>
        <dbReference type="EMBL" id="EFA76548.1"/>
    </source>
</evidence>
<dbReference type="AlphaFoldDB" id="D3BPZ7"/>
<evidence type="ECO:0000256" key="1">
    <source>
        <dbReference type="SAM" id="Phobius"/>
    </source>
</evidence>
<dbReference type="InParanoid" id="D3BPZ7"/>
<dbReference type="PANTHER" id="PTHR24032">
    <property type="entry name" value="EGF-LIKE DOMAIN-CONTAINING PROTEIN-RELATED-RELATED"/>
    <property type="match status" value="1"/>
</dbReference>
<dbReference type="SMART" id="SM00060">
    <property type="entry name" value="FN3"/>
    <property type="match status" value="3"/>
</dbReference>
<organism evidence="3 4">
    <name type="scientific">Heterostelium pallidum (strain ATCC 26659 / Pp 5 / PN500)</name>
    <name type="common">Cellular slime mold</name>
    <name type="synonym">Polysphondylium pallidum</name>
    <dbReference type="NCBI Taxonomy" id="670386"/>
    <lineage>
        <taxon>Eukaryota</taxon>
        <taxon>Amoebozoa</taxon>
        <taxon>Evosea</taxon>
        <taxon>Eumycetozoa</taxon>
        <taxon>Dictyostelia</taxon>
        <taxon>Acytosteliales</taxon>
        <taxon>Acytosteliaceae</taxon>
        <taxon>Heterostelium</taxon>
    </lineage>
</organism>
<dbReference type="Pfam" id="PF00041">
    <property type="entry name" value="fn3"/>
    <property type="match status" value="1"/>
</dbReference>
<dbReference type="PROSITE" id="PS01186">
    <property type="entry name" value="EGF_2"/>
    <property type="match status" value="1"/>
</dbReference>
<protein>
    <recommendedName>
        <fullName evidence="2">Fibronectin type-III domain-containing protein</fullName>
    </recommendedName>
</protein>
<name>D3BPZ7_HETP5</name>
<dbReference type="InterPro" id="IPR002049">
    <property type="entry name" value="LE_dom"/>
</dbReference>
<dbReference type="InterPro" id="IPR000742">
    <property type="entry name" value="EGF"/>
</dbReference>
<dbReference type="Proteomes" id="UP000001396">
    <property type="component" value="Unassembled WGS sequence"/>
</dbReference>
<dbReference type="SUPFAM" id="SSF49265">
    <property type="entry name" value="Fibronectin type III"/>
    <property type="match status" value="2"/>
</dbReference>
<dbReference type="EMBL" id="ADBJ01000047">
    <property type="protein sequence ID" value="EFA76548.1"/>
    <property type="molecule type" value="Genomic_DNA"/>
</dbReference>
<dbReference type="Gene3D" id="2.10.25.10">
    <property type="entry name" value="Laminin"/>
    <property type="match status" value="1"/>
</dbReference>
<keyword evidence="1" id="KW-0472">Membrane</keyword>
<dbReference type="CDD" id="cd00055">
    <property type="entry name" value="EGF_Lam"/>
    <property type="match status" value="1"/>
</dbReference>
<dbReference type="InterPro" id="IPR053331">
    <property type="entry name" value="EGF-like_comC"/>
</dbReference>
<dbReference type="Pfam" id="PF22933">
    <property type="entry name" value="ComC_SSD"/>
    <property type="match status" value="1"/>
</dbReference>
<dbReference type="OMA" id="TISNCND"/>
<evidence type="ECO:0000313" key="4">
    <source>
        <dbReference type="Proteomes" id="UP000001396"/>
    </source>
</evidence>
<dbReference type="GeneID" id="31365788"/>
<dbReference type="InterPro" id="IPR054484">
    <property type="entry name" value="ComC_SSD"/>
</dbReference>
<reference evidence="3 4" key="1">
    <citation type="journal article" date="2011" name="Genome Res.">
        <title>Phylogeny-wide analysis of social amoeba genomes highlights ancient origins for complex intercellular communication.</title>
        <authorList>
            <person name="Heidel A.J."/>
            <person name="Lawal H.M."/>
            <person name="Felder M."/>
            <person name="Schilde C."/>
            <person name="Helps N.R."/>
            <person name="Tunggal B."/>
            <person name="Rivero F."/>
            <person name="John U."/>
            <person name="Schleicher M."/>
            <person name="Eichinger L."/>
            <person name="Platzer M."/>
            <person name="Noegel A.A."/>
            <person name="Schaap P."/>
            <person name="Gloeckner G."/>
        </authorList>
    </citation>
    <scope>NUCLEOTIDE SEQUENCE [LARGE SCALE GENOMIC DNA]</scope>
    <source>
        <strain evidence="4">ATCC 26659 / Pp 5 / PN500</strain>
    </source>
</reference>
<keyword evidence="1" id="KW-0812">Transmembrane</keyword>
<dbReference type="PANTHER" id="PTHR24032:SF24">
    <property type="entry name" value="EGF-LIKE DOMAIN-CONTAINING PROTEIN-RELATED"/>
    <property type="match status" value="1"/>
</dbReference>
<sequence length="909" mass="100740">MEKKSHQAWKKKYPSVTVTGFSSWTALTNSIMVIINVSPVNTGGLTPGETYILGACAEPTYQSSCTIQKSTPPITLYQNIIYNTKNLFDITSTGMTLSWTYLYGIPAPAPTFTIQANTTNLSVKQSPTTYTITNLLPSTVYKINLIMYNDDDTVPTSWIVETYAASSTDNINSQLSARTTKSQTIFSELIGGIVGDSTYYTVSDLTLNPVPGCDNTVNQQCTITGLLPNTTYSYNIKAVKGTETFQKQYDYTTYPAIITPTLDLLNKSLESLSVEYETLYGVPDQTVYTVQVNGDNVVGCVATKNNRCDIPNLTMSHTYLVKVIAENDGDSLFQEKSFTTLSIYYIDMSLSNRTTKSLNVSFSTSNGPSNSLFTVVLDGANVTSCTNILAGSCLIQNLNSQTTYEVQVISNIVDSFVQVIKNYTTLESVSSPTIQVKQLSNQKLDIQYSSQFGYGPSIYQVTVNGTVLSQCISESDQCQYPYSFDQTIYDIIVKVTNDGTEKSSTLLFKIFNIPTPVNINSTSLLSSISIVWNESQEGFPNSTTYSASLANSNGDFYFVFCDNVTTLLKYTINYCKIDSKLEDCNGNGNCINGQCQCKTGWTGQFCETNNPTNNNPDITPNPGNPGIIVVDKGIEYSFAITQILESDDMNNIVKTLNTSALKWTLQTNSDRNISNSINGMVLEKSWQYTTENNTYFKSINIIFYQYLSIPSVTQNDYYQYEYSGQSYAIKLGAFKYTFNVTEWQFASQLNTIQLESTVTSPKGGSCDDGETKLSTTQSSDNQMIIISDNNGNSVFGRLSNKVILDDIPRLITHRAWQSEVGSKDTITIVSIIPYFSETLYFDPDFESLISVDGPAECSSDNKWKIIVGVVVGGFAFISIIAATVYFIHRKRKFLKQTKTMEKKLQKLKS</sequence>
<accession>D3BPZ7</accession>
<dbReference type="PROSITE" id="PS00022">
    <property type="entry name" value="EGF_1"/>
    <property type="match status" value="1"/>
</dbReference>
<dbReference type="PROSITE" id="PS50853">
    <property type="entry name" value="FN3"/>
    <property type="match status" value="1"/>
</dbReference>
<dbReference type="CDD" id="cd00063">
    <property type="entry name" value="FN3"/>
    <property type="match status" value="1"/>
</dbReference>
<keyword evidence="4" id="KW-1185">Reference proteome</keyword>
<keyword evidence="1" id="KW-1133">Transmembrane helix</keyword>
<feature type="domain" description="Fibronectin type-III" evidence="2">
    <location>
        <begin position="80"/>
        <end position="167"/>
    </location>
</feature>
<dbReference type="RefSeq" id="XP_020428680.1">
    <property type="nucleotide sequence ID" value="XM_020581095.1"/>
</dbReference>